<dbReference type="Proteomes" id="UP001059380">
    <property type="component" value="Chromosome"/>
</dbReference>
<sequence>MFEQSRRNFLKASSLAAVGAALVDTEATAEQANTGTAAAQGSDPKRPTDLAGLVNILQGTDSDYYFSRGNTLPIAALPFGMAHWTLQSRSNSAWMFQPGDRRIQGFRCTHQLSPWLSDYGHAIFMPFSGEAKPEPDARSSSYRPEEAMLAPHSLRLKLLRCEADVELVPTTRCCLLRANLPDGSAPGLMIEIPGATGSIVPDPSKRFLRFESRANSGGVPENFAAYYTVYFKDPWDTFDVKEIHGARVVIVHFKAAHQAIEARIATSFISFEQARRNLDLELGAWPAAELRARAADIWNEHLGRIEIGGASDEQRRTFYSCMYRALLFPRTFHEPDENGKPHHYSAFNGKVEPGVMYADHGYWDVYRAWYPFMSLVFPERLGEILQGWVNAYHEGGWMPQFPAPGYRACMSGSLIDSLFADAVMKDIAGFDRAAAYEGLRKHATQPGNPDKGYGRQGIEYYLKMNYLPADHVEQSVAETADAAYGDFCIAQIAAKLGKQDDATMFLKRSQNWRNIFDAETKFFRGRNQDGSWLTPFDPFQWGSPYEEGAAWQHRWNVPHDVPGLITAMGGDKAFAAELDKMLALPPTFHVGVYGQEIHEMSEMAALPFGQYMHNNQPVHHVLYLFAAAGRADRTQYWVRRVLNEAYSPANFSGDEDTGSMAAWYILSALGFYPVCPGKPEYTLGSPLFPHATIHLANGKTLDIDSPSNSAKTPYVNSVTVNSSEHRSVAIDHAALANGARIRFQMSDTPVAK</sequence>
<dbReference type="Gene3D" id="2.70.98.10">
    <property type="match status" value="1"/>
</dbReference>
<dbReference type="KEGG" id="orp:MOP44_07490"/>
<keyword evidence="4" id="KW-1185">Reference proteome</keyword>
<dbReference type="InterPro" id="IPR014718">
    <property type="entry name" value="GH-type_carb-bd"/>
</dbReference>
<dbReference type="AlphaFoldDB" id="A0A9J7BSC5"/>
<dbReference type="GO" id="GO:0000224">
    <property type="term" value="F:peptide-N4-(N-acetyl-beta-glucosaminyl)asparagine amidase activity"/>
    <property type="evidence" value="ECO:0007669"/>
    <property type="project" value="TreeGrafter"/>
</dbReference>
<dbReference type="Pfam" id="PF17678">
    <property type="entry name" value="Glyco_hydro_92N"/>
    <property type="match status" value="1"/>
</dbReference>
<gene>
    <name evidence="3" type="ORF">MOP44_07490</name>
</gene>
<proteinExistence type="predicted"/>
<dbReference type="InterPro" id="IPR019546">
    <property type="entry name" value="TAT_signal_bac_arc"/>
</dbReference>
<dbReference type="InterPro" id="IPR008928">
    <property type="entry name" value="6-hairpin_glycosidase_sf"/>
</dbReference>
<dbReference type="EC" id="3.2.1.-" evidence="3"/>
<evidence type="ECO:0000313" key="3">
    <source>
        <dbReference type="EMBL" id="UWZ85779.1"/>
    </source>
</evidence>
<dbReference type="PROSITE" id="PS51318">
    <property type="entry name" value="TAT"/>
    <property type="match status" value="1"/>
</dbReference>
<accession>A0A9J7BSC5</accession>
<dbReference type="NCBIfam" id="TIGR01409">
    <property type="entry name" value="TAT_signal_seq"/>
    <property type="match status" value="1"/>
</dbReference>
<dbReference type="RefSeq" id="WP_260795380.1">
    <property type="nucleotide sequence ID" value="NZ_CP093313.1"/>
</dbReference>
<evidence type="ECO:0000313" key="4">
    <source>
        <dbReference type="Proteomes" id="UP001059380"/>
    </source>
</evidence>
<dbReference type="GO" id="GO:0005975">
    <property type="term" value="P:carbohydrate metabolic process"/>
    <property type="evidence" value="ECO:0007669"/>
    <property type="project" value="InterPro"/>
</dbReference>
<dbReference type="InterPro" id="IPR041371">
    <property type="entry name" value="GH92_N"/>
</dbReference>
<keyword evidence="3" id="KW-0326">Glycosidase</keyword>
<dbReference type="InterPro" id="IPR005887">
    <property type="entry name" value="GH92_a_mannosidase_put"/>
</dbReference>
<dbReference type="GO" id="GO:0005829">
    <property type="term" value="C:cytosol"/>
    <property type="evidence" value="ECO:0007669"/>
    <property type="project" value="TreeGrafter"/>
</dbReference>
<feature type="domain" description="Glycosyl hydrolase family 92 N-terminal" evidence="2">
    <location>
        <begin position="53"/>
        <end position="267"/>
    </location>
</feature>
<dbReference type="PANTHER" id="PTHR12143:SF43">
    <property type="entry name" value="PUTATIVE-RELATED"/>
    <property type="match status" value="1"/>
</dbReference>
<dbReference type="PANTHER" id="PTHR12143">
    <property type="entry name" value="PEPTIDE N-GLYCANASE PNGASE -RELATED"/>
    <property type="match status" value="1"/>
</dbReference>
<dbReference type="GO" id="GO:0016798">
    <property type="term" value="F:hydrolase activity, acting on glycosyl bonds"/>
    <property type="evidence" value="ECO:0007669"/>
    <property type="project" value="UniProtKB-KW"/>
</dbReference>
<protein>
    <submittedName>
        <fullName evidence="3">GH92 family glycosyl hydrolase</fullName>
        <ecNumber evidence="3">3.2.1.-</ecNumber>
    </submittedName>
</protein>
<dbReference type="Gene3D" id="1.20.1050.60">
    <property type="entry name" value="alpha-1,2-mannosidase"/>
    <property type="match status" value="1"/>
</dbReference>
<dbReference type="GO" id="GO:0030246">
    <property type="term" value="F:carbohydrate binding"/>
    <property type="evidence" value="ECO:0007669"/>
    <property type="project" value="InterPro"/>
</dbReference>
<organism evidence="3 4">
    <name type="scientific">Occallatibacter riparius</name>
    <dbReference type="NCBI Taxonomy" id="1002689"/>
    <lineage>
        <taxon>Bacteria</taxon>
        <taxon>Pseudomonadati</taxon>
        <taxon>Acidobacteriota</taxon>
        <taxon>Terriglobia</taxon>
        <taxon>Terriglobales</taxon>
        <taxon>Acidobacteriaceae</taxon>
        <taxon>Occallatibacter</taxon>
    </lineage>
</organism>
<dbReference type="InterPro" id="IPR006311">
    <property type="entry name" value="TAT_signal"/>
</dbReference>
<dbReference type="GO" id="GO:0006516">
    <property type="term" value="P:glycoprotein catabolic process"/>
    <property type="evidence" value="ECO:0007669"/>
    <property type="project" value="TreeGrafter"/>
</dbReference>
<dbReference type="SUPFAM" id="SSF48208">
    <property type="entry name" value="Six-hairpin glycosidases"/>
    <property type="match status" value="1"/>
</dbReference>
<reference evidence="3" key="1">
    <citation type="submission" date="2021-04" db="EMBL/GenBank/DDBJ databases">
        <title>Phylogenetic analysis of Acidobacteriaceae.</title>
        <authorList>
            <person name="Qiu L."/>
            <person name="Zhang Q."/>
        </authorList>
    </citation>
    <scope>NUCLEOTIDE SEQUENCE</scope>
    <source>
        <strain evidence="3">DSM 25168</strain>
    </source>
</reference>
<evidence type="ECO:0000259" key="2">
    <source>
        <dbReference type="Pfam" id="PF17678"/>
    </source>
</evidence>
<dbReference type="NCBIfam" id="TIGR01180">
    <property type="entry name" value="aman2_put"/>
    <property type="match status" value="1"/>
</dbReference>
<name>A0A9J7BSC5_9BACT</name>
<dbReference type="Gene3D" id="3.30.2080.10">
    <property type="entry name" value="GH92 mannosidase domain"/>
    <property type="match status" value="1"/>
</dbReference>
<dbReference type="InterPro" id="IPR050883">
    <property type="entry name" value="PNGase"/>
</dbReference>
<dbReference type="EMBL" id="CP093313">
    <property type="protein sequence ID" value="UWZ85779.1"/>
    <property type="molecule type" value="Genomic_DNA"/>
</dbReference>
<dbReference type="Gene3D" id="1.20.1610.10">
    <property type="entry name" value="alpha-1,2-mannosidases domains"/>
    <property type="match status" value="1"/>
</dbReference>
<dbReference type="FunFam" id="3.30.2080.10:FF:000001">
    <property type="entry name" value="Alpha-1,2-mannosidase subfamily"/>
    <property type="match status" value="1"/>
</dbReference>
<evidence type="ECO:0000259" key="1">
    <source>
        <dbReference type="Pfam" id="PF07971"/>
    </source>
</evidence>
<keyword evidence="3" id="KW-0378">Hydrolase</keyword>
<dbReference type="InterPro" id="IPR012939">
    <property type="entry name" value="Glyco_hydro_92"/>
</dbReference>
<dbReference type="Pfam" id="PF07971">
    <property type="entry name" value="Glyco_hydro_92"/>
    <property type="match status" value="1"/>
</dbReference>
<feature type="domain" description="Glycosyl hydrolase family 92" evidence="1">
    <location>
        <begin position="273"/>
        <end position="747"/>
    </location>
</feature>